<sequence length="71" mass="7682">MSTPETATDTTQLSAPTNKSDPKDSRRSARLQLAHQSSRAVSNRAQSAQDTASANFVIVADKVEVTNNFNF</sequence>
<accession>A0A8T9JCQ2</accession>
<evidence type="ECO:0000313" key="2">
    <source>
        <dbReference type="EMBL" id="UOF93211.1"/>
    </source>
</evidence>
<dbReference type="EMBL" id="OM471968">
    <property type="protein sequence ID" value="UOF93211.1"/>
    <property type="molecule type" value="Genomic_RNA"/>
</dbReference>
<dbReference type="Pfam" id="PF05318">
    <property type="entry name" value="Tombus_movement"/>
    <property type="match status" value="1"/>
</dbReference>
<name>A0A8T9JCQ2_9VIRU</name>
<evidence type="ECO:0000256" key="1">
    <source>
        <dbReference type="SAM" id="MobiDB-lite"/>
    </source>
</evidence>
<feature type="compositionally biased region" description="Polar residues" evidence="1">
    <location>
        <begin position="34"/>
        <end position="51"/>
    </location>
</feature>
<proteinExistence type="predicted"/>
<gene>
    <name evidence="2" type="primary">ORF2</name>
</gene>
<protein>
    <submittedName>
        <fullName evidence="2">Movement protein 1</fullName>
    </submittedName>
</protein>
<feature type="compositionally biased region" description="Polar residues" evidence="1">
    <location>
        <begin position="1"/>
        <end position="19"/>
    </location>
</feature>
<dbReference type="InterPro" id="IPR007982">
    <property type="entry name" value="Tombusvirus_movement"/>
</dbReference>
<reference evidence="2" key="1">
    <citation type="submission" date="2022-01" db="EMBL/GenBank/DDBJ databases">
        <title>Plant Virus Collection isolate.</title>
        <authorList>
            <person name="Knierim D."/>
            <person name="Margaria P."/>
            <person name="Menzel W."/>
            <person name="Winter S."/>
        </authorList>
    </citation>
    <scope>NUCLEOTIDE SEQUENCE</scope>
    <source>
        <strain evidence="2">DSMZ PV-0497</strain>
    </source>
</reference>
<feature type="region of interest" description="Disordered" evidence="1">
    <location>
        <begin position="1"/>
        <end position="51"/>
    </location>
</feature>
<organism evidence="2">
    <name type="scientific">Maize mild mottle virus</name>
    <dbReference type="NCBI Taxonomy" id="2931827"/>
    <lineage>
        <taxon>Viruses</taxon>
        <taxon>Riboviria</taxon>
    </lineage>
</organism>